<evidence type="ECO:0000256" key="1">
    <source>
        <dbReference type="SAM" id="MobiDB-lite"/>
    </source>
</evidence>
<keyword evidence="2" id="KW-0812">Transmembrane</keyword>
<evidence type="ECO:0000313" key="3">
    <source>
        <dbReference type="EMBL" id="MBK1792516.1"/>
    </source>
</evidence>
<evidence type="ECO:0000313" key="4">
    <source>
        <dbReference type="Proteomes" id="UP000624703"/>
    </source>
</evidence>
<evidence type="ECO:0000256" key="2">
    <source>
        <dbReference type="SAM" id="Phobius"/>
    </source>
</evidence>
<feature type="compositionally biased region" description="Basic and acidic residues" evidence="1">
    <location>
        <begin position="56"/>
        <end position="83"/>
    </location>
</feature>
<name>A0A8J7MFJ1_9BACT</name>
<dbReference type="AlphaFoldDB" id="A0A8J7MFJ1"/>
<proteinExistence type="predicted"/>
<dbReference type="RefSeq" id="WP_200312523.1">
    <property type="nucleotide sequence ID" value="NZ_JAENIM010000045.1"/>
</dbReference>
<reference evidence="3" key="1">
    <citation type="submission" date="2021-01" db="EMBL/GenBank/DDBJ databases">
        <title>Modified the classification status of verrucomicrobia.</title>
        <authorList>
            <person name="Feng X."/>
        </authorList>
    </citation>
    <scope>NUCLEOTIDE SEQUENCE</scope>
    <source>
        <strain evidence="3">_KCTC 22039</strain>
    </source>
</reference>
<feature type="transmembrane region" description="Helical" evidence="2">
    <location>
        <begin position="173"/>
        <end position="194"/>
    </location>
</feature>
<organism evidence="3 4">
    <name type="scientific">Persicirhabdus sediminis</name>
    <dbReference type="NCBI Taxonomy" id="454144"/>
    <lineage>
        <taxon>Bacteria</taxon>
        <taxon>Pseudomonadati</taxon>
        <taxon>Verrucomicrobiota</taxon>
        <taxon>Verrucomicrobiia</taxon>
        <taxon>Verrucomicrobiales</taxon>
        <taxon>Verrucomicrobiaceae</taxon>
        <taxon>Persicirhabdus</taxon>
    </lineage>
</organism>
<dbReference type="Proteomes" id="UP000624703">
    <property type="component" value="Unassembled WGS sequence"/>
</dbReference>
<gene>
    <name evidence="3" type="ORF">JIN82_15230</name>
</gene>
<feature type="region of interest" description="Disordered" evidence="1">
    <location>
        <begin position="1"/>
        <end position="87"/>
    </location>
</feature>
<feature type="compositionally biased region" description="Pro residues" evidence="1">
    <location>
        <begin position="18"/>
        <end position="46"/>
    </location>
</feature>
<keyword evidence="2" id="KW-1133">Transmembrane helix</keyword>
<comment type="caution">
    <text evidence="3">The sequence shown here is derived from an EMBL/GenBank/DDBJ whole genome shotgun (WGS) entry which is preliminary data.</text>
</comment>
<sequence>MSDEQDKPAESNAGIPQPDIPKPSIPKPTIPTPSIPKPDIPKPSIPKPNIETPAAAKEETAAEPTPPKDEVKPAAEPVAKTDDAPSTSLLDTDEFAEAAFKERALAGLIDWAVWLVLYIVLIDYVAYVAATAYMLTRDTLPFLNGQSIGKKVMKLRAIGSDGKDLNGNWQKGVLRNVLFLVPLGGLVELGILYLKDSDNKPLLRLGDEWFKTEVIVVNEAPNLEQ</sequence>
<feature type="transmembrane region" description="Helical" evidence="2">
    <location>
        <begin position="111"/>
        <end position="135"/>
    </location>
</feature>
<evidence type="ECO:0008006" key="5">
    <source>
        <dbReference type="Google" id="ProtNLM"/>
    </source>
</evidence>
<protein>
    <recommendedName>
        <fullName evidence="5">RDD family protein</fullName>
    </recommendedName>
</protein>
<keyword evidence="2" id="KW-0472">Membrane</keyword>
<keyword evidence="4" id="KW-1185">Reference proteome</keyword>
<dbReference type="EMBL" id="JAENIM010000045">
    <property type="protein sequence ID" value="MBK1792516.1"/>
    <property type="molecule type" value="Genomic_DNA"/>
</dbReference>
<accession>A0A8J7MFJ1</accession>